<name>A0ABP8CSW2_9FLAO</name>
<dbReference type="Pfam" id="PF02630">
    <property type="entry name" value="SCO1-SenC"/>
    <property type="match status" value="1"/>
</dbReference>
<dbReference type="PANTHER" id="PTHR12151:SF25">
    <property type="entry name" value="LINALOOL DEHYDRATASE_ISOMERASE DOMAIN-CONTAINING PROTEIN"/>
    <property type="match status" value="1"/>
</dbReference>
<dbReference type="InterPro" id="IPR003782">
    <property type="entry name" value="SCO1/SenC"/>
</dbReference>
<dbReference type="RefSeq" id="WP_344713740.1">
    <property type="nucleotide sequence ID" value="NZ_BAABCB010000015.1"/>
</dbReference>
<protein>
    <recommendedName>
        <fullName evidence="4">SCO family protein</fullName>
    </recommendedName>
</protein>
<dbReference type="PANTHER" id="PTHR12151">
    <property type="entry name" value="ELECTRON TRANSPORT PROTIN SCO1/SENC FAMILY MEMBER"/>
    <property type="match status" value="1"/>
</dbReference>
<proteinExistence type="inferred from homology"/>
<dbReference type="InterPro" id="IPR036249">
    <property type="entry name" value="Thioredoxin-like_sf"/>
</dbReference>
<dbReference type="CDD" id="cd02968">
    <property type="entry name" value="SCO"/>
    <property type="match status" value="1"/>
</dbReference>
<dbReference type="Proteomes" id="UP001501682">
    <property type="component" value="Unassembled WGS sequence"/>
</dbReference>
<dbReference type="PROSITE" id="PS51257">
    <property type="entry name" value="PROKAR_LIPOPROTEIN"/>
    <property type="match status" value="1"/>
</dbReference>
<evidence type="ECO:0000256" key="1">
    <source>
        <dbReference type="ARBA" id="ARBA00010996"/>
    </source>
</evidence>
<dbReference type="Gene3D" id="3.40.30.10">
    <property type="entry name" value="Glutaredoxin"/>
    <property type="match status" value="1"/>
</dbReference>
<keyword evidence="3" id="KW-1185">Reference proteome</keyword>
<reference evidence="3" key="1">
    <citation type="journal article" date="2019" name="Int. J. Syst. Evol. Microbiol.">
        <title>The Global Catalogue of Microorganisms (GCM) 10K type strain sequencing project: providing services to taxonomists for standard genome sequencing and annotation.</title>
        <authorList>
            <consortium name="The Broad Institute Genomics Platform"/>
            <consortium name="The Broad Institute Genome Sequencing Center for Infectious Disease"/>
            <person name="Wu L."/>
            <person name="Ma J."/>
        </authorList>
    </citation>
    <scope>NUCLEOTIDE SEQUENCE [LARGE SCALE GENOMIC DNA]</scope>
    <source>
        <strain evidence="3">JCM 17633</strain>
    </source>
</reference>
<comment type="caution">
    <text evidence="2">The sequence shown here is derived from an EMBL/GenBank/DDBJ whole genome shotgun (WGS) entry which is preliminary data.</text>
</comment>
<dbReference type="EMBL" id="BAABCB010000015">
    <property type="protein sequence ID" value="GAA4242904.1"/>
    <property type="molecule type" value="Genomic_DNA"/>
</dbReference>
<sequence>MKQLLFVLLAIVLMGCQSNVEELPILSYKINSEGEKETYSIKYSNFKDQDGLHVSAETIQNKIIVANFFFTRCPSICPPMRTELIKVAEEFITNDAVLLISHTIDPKNDTIEVLKNYSEATAIPNHKWLFVTSSEENTKHLAAQFMTNFKPNEDGTDFYHSSYIALLDHNQNIRGFYNSLIPEEVTRLKKDIKTLLTSIN</sequence>
<gene>
    <name evidence="2" type="ORF">GCM10022292_15240</name>
</gene>
<evidence type="ECO:0000313" key="2">
    <source>
        <dbReference type="EMBL" id="GAA4242904.1"/>
    </source>
</evidence>
<evidence type="ECO:0000313" key="3">
    <source>
        <dbReference type="Proteomes" id="UP001501682"/>
    </source>
</evidence>
<evidence type="ECO:0008006" key="4">
    <source>
        <dbReference type="Google" id="ProtNLM"/>
    </source>
</evidence>
<organism evidence="2 3">
    <name type="scientific">Winogradskyella damuponensis</name>
    <dbReference type="NCBI Taxonomy" id="943939"/>
    <lineage>
        <taxon>Bacteria</taxon>
        <taxon>Pseudomonadati</taxon>
        <taxon>Bacteroidota</taxon>
        <taxon>Flavobacteriia</taxon>
        <taxon>Flavobacteriales</taxon>
        <taxon>Flavobacteriaceae</taxon>
        <taxon>Winogradskyella</taxon>
    </lineage>
</organism>
<accession>A0ABP8CSW2</accession>
<dbReference type="SUPFAM" id="SSF52833">
    <property type="entry name" value="Thioredoxin-like"/>
    <property type="match status" value="1"/>
</dbReference>
<comment type="similarity">
    <text evidence="1">Belongs to the SCO1/2 family.</text>
</comment>